<organism evidence="12 13">
    <name type="scientific">Candidatus Kaiserbacteria bacterium RIFCSPLOWO2_01_FULL_53_17</name>
    <dbReference type="NCBI Taxonomy" id="1798511"/>
    <lineage>
        <taxon>Bacteria</taxon>
        <taxon>Candidatus Kaiseribacteriota</taxon>
    </lineage>
</organism>
<evidence type="ECO:0000259" key="11">
    <source>
        <dbReference type="Pfam" id="PF03449"/>
    </source>
</evidence>
<dbReference type="FunFam" id="1.10.287.180:FF:000001">
    <property type="entry name" value="Transcription elongation factor GreA"/>
    <property type="match status" value="1"/>
</dbReference>
<feature type="coiled-coil region" evidence="8">
    <location>
        <begin position="10"/>
        <end position="70"/>
    </location>
</feature>
<dbReference type="InterPro" id="IPR001437">
    <property type="entry name" value="Tscrpt_elong_fac_GreA/B_C"/>
</dbReference>
<dbReference type="InterPro" id="IPR023459">
    <property type="entry name" value="Tscrpt_elong_fac_GreA/B_fam"/>
</dbReference>
<proteinExistence type="inferred from homology"/>
<evidence type="ECO:0000256" key="3">
    <source>
        <dbReference type="ARBA" id="ARBA00023015"/>
    </source>
</evidence>
<evidence type="ECO:0000256" key="1">
    <source>
        <dbReference type="ARBA" id="ARBA00008213"/>
    </source>
</evidence>
<keyword evidence="5 8" id="KW-0804">Transcription</keyword>
<reference evidence="12 13" key="1">
    <citation type="journal article" date="2016" name="Nat. Commun.">
        <title>Thousands of microbial genomes shed light on interconnected biogeochemical processes in an aquifer system.</title>
        <authorList>
            <person name="Anantharaman K."/>
            <person name="Brown C.T."/>
            <person name="Hug L.A."/>
            <person name="Sharon I."/>
            <person name="Castelle C.J."/>
            <person name="Probst A.J."/>
            <person name="Thomas B.C."/>
            <person name="Singh A."/>
            <person name="Wilkins M.J."/>
            <person name="Karaoz U."/>
            <person name="Brodie E.L."/>
            <person name="Williams K.H."/>
            <person name="Hubbard S.S."/>
            <person name="Banfield J.F."/>
        </authorList>
    </citation>
    <scope>NUCLEOTIDE SEQUENCE [LARGE SCALE GENOMIC DNA]</scope>
</reference>
<dbReference type="PROSITE" id="PS00829">
    <property type="entry name" value="GREAB_1"/>
    <property type="match status" value="1"/>
</dbReference>
<keyword evidence="8" id="KW-0175">Coiled coil</keyword>
<sequence length="151" mass="16306">MAEYISAEGLKKLKKEVEHLKTAERRAIAERLEAAKALGDLSENAEYQEAKEAQSLNEGKIQDLEEMIREAVVIQKPTGTSAVQIGSTIEVHSRHGDETFTIVGSEEADPVGGKISNESPMGQAFLGKAVGDKVEIKTPGGVEPYKVAKIM</sequence>
<feature type="domain" description="Transcription elongation factor GreA/GreB C-terminal" evidence="10">
    <location>
        <begin position="81"/>
        <end position="150"/>
    </location>
</feature>
<dbReference type="FunFam" id="3.10.50.30:FF:000001">
    <property type="entry name" value="Transcription elongation factor GreA"/>
    <property type="match status" value="1"/>
</dbReference>
<dbReference type="EMBL" id="MFLY01000002">
    <property type="protein sequence ID" value="OGG73376.1"/>
    <property type="molecule type" value="Genomic_DNA"/>
</dbReference>
<dbReference type="InterPro" id="IPR036953">
    <property type="entry name" value="GreA/GreB_C_sf"/>
</dbReference>
<dbReference type="Pfam" id="PF03449">
    <property type="entry name" value="GreA_GreB_N"/>
    <property type="match status" value="1"/>
</dbReference>
<keyword evidence="12" id="KW-0648">Protein biosynthesis</keyword>
<evidence type="ECO:0000313" key="12">
    <source>
        <dbReference type="EMBL" id="OGG73376.1"/>
    </source>
</evidence>
<keyword evidence="3 8" id="KW-0805">Transcription regulation</keyword>
<dbReference type="GO" id="GO:0003677">
    <property type="term" value="F:DNA binding"/>
    <property type="evidence" value="ECO:0007669"/>
    <property type="project" value="UniProtKB-UniRule"/>
</dbReference>
<dbReference type="PANTHER" id="PTHR30437">
    <property type="entry name" value="TRANSCRIPTION ELONGATION FACTOR GREA"/>
    <property type="match status" value="1"/>
</dbReference>
<dbReference type="InterPro" id="IPR018151">
    <property type="entry name" value="TF_GreA/GreB_CS"/>
</dbReference>
<dbReference type="InterPro" id="IPR006359">
    <property type="entry name" value="Tscrpt_elong_fac_GreA"/>
</dbReference>
<evidence type="ECO:0000256" key="6">
    <source>
        <dbReference type="ARBA" id="ARBA00024916"/>
    </source>
</evidence>
<feature type="domain" description="Transcription elongation factor GreA/GreB N-terminal" evidence="11">
    <location>
        <begin position="4"/>
        <end position="73"/>
    </location>
</feature>
<evidence type="ECO:0000313" key="13">
    <source>
        <dbReference type="Proteomes" id="UP000177306"/>
    </source>
</evidence>
<dbReference type="SUPFAM" id="SSF54534">
    <property type="entry name" value="FKBP-like"/>
    <property type="match status" value="1"/>
</dbReference>
<dbReference type="GO" id="GO:0003746">
    <property type="term" value="F:translation elongation factor activity"/>
    <property type="evidence" value="ECO:0007669"/>
    <property type="project" value="UniProtKB-KW"/>
</dbReference>
<evidence type="ECO:0000259" key="10">
    <source>
        <dbReference type="Pfam" id="PF01272"/>
    </source>
</evidence>
<dbReference type="NCBIfam" id="TIGR01462">
    <property type="entry name" value="greA"/>
    <property type="match status" value="1"/>
</dbReference>
<dbReference type="SUPFAM" id="SSF46557">
    <property type="entry name" value="GreA transcript cleavage protein, N-terminal domain"/>
    <property type="match status" value="1"/>
</dbReference>
<dbReference type="Proteomes" id="UP000177306">
    <property type="component" value="Unassembled WGS sequence"/>
</dbReference>
<evidence type="ECO:0000256" key="5">
    <source>
        <dbReference type="ARBA" id="ARBA00023163"/>
    </source>
</evidence>
<comment type="function">
    <text evidence="6 8 9">Necessary for efficient RNA polymerase transcription elongation past template-encoded arresting sites. The arresting sites in DNA have the property of trapping a certain fraction of elongating RNA polymerases that pass through, resulting in locked ternary complexes. Cleavage of the nascent transcript by cleavage factors such as GreA or GreB allows the resumption of elongation from the new 3'terminus. GreA releases sequences of 2 to 3 nucleotides.</text>
</comment>
<name>A0A1F6EI88_9BACT</name>
<dbReference type="HAMAP" id="MF_00105">
    <property type="entry name" value="GreA_GreB"/>
    <property type="match status" value="1"/>
</dbReference>
<dbReference type="InterPro" id="IPR022691">
    <property type="entry name" value="Tscrpt_elong_fac_GreA/B_N"/>
</dbReference>
<dbReference type="NCBIfam" id="NF001263">
    <property type="entry name" value="PRK00226.1-4"/>
    <property type="match status" value="1"/>
</dbReference>
<dbReference type="GO" id="GO:0032784">
    <property type="term" value="P:regulation of DNA-templated transcription elongation"/>
    <property type="evidence" value="ECO:0007669"/>
    <property type="project" value="UniProtKB-UniRule"/>
</dbReference>
<evidence type="ECO:0000256" key="2">
    <source>
        <dbReference type="ARBA" id="ARBA00013729"/>
    </source>
</evidence>
<protein>
    <recommendedName>
        <fullName evidence="2 8">Transcription elongation factor GreA</fullName>
    </recommendedName>
    <alternativeName>
        <fullName evidence="7 8">Transcript cleavage factor GreA</fullName>
    </alternativeName>
</protein>
<dbReference type="InterPro" id="IPR028624">
    <property type="entry name" value="Tscrpt_elong_fac_GreA/B"/>
</dbReference>
<comment type="similarity">
    <text evidence="1 8 9">Belongs to the GreA/GreB family.</text>
</comment>
<keyword evidence="4 8" id="KW-0238">DNA-binding</keyword>
<accession>A0A1F6EI88</accession>
<dbReference type="GO" id="GO:0006354">
    <property type="term" value="P:DNA-templated transcription elongation"/>
    <property type="evidence" value="ECO:0007669"/>
    <property type="project" value="TreeGrafter"/>
</dbReference>
<evidence type="ECO:0000256" key="8">
    <source>
        <dbReference type="HAMAP-Rule" id="MF_00105"/>
    </source>
</evidence>
<dbReference type="Gene3D" id="3.10.50.30">
    <property type="entry name" value="Transcription elongation factor, GreA/GreB, C-terminal domain"/>
    <property type="match status" value="1"/>
</dbReference>
<comment type="caution">
    <text evidence="12">The sequence shown here is derived from an EMBL/GenBank/DDBJ whole genome shotgun (WGS) entry which is preliminary data.</text>
</comment>
<dbReference type="InterPro" id="IPR036805">
    <property type="entry name" value="Tscrpt_elong_fac_GreA/B_N_sf"/>
</dbReference>
<dbReference type="PANTHER" id="PTHR30437:SF4">
    <property type="entry name" value="TRANSCRIPTION ELONGATION FACTOR GREA"/>
    <property type="match status" value="1"/>
</dbReference>
<dbReference type="PIRSF" id="PIRSF006092">
    <property type="entry name" value="GreA_GreB"/>
    <property type="match status" value="1"/>
</dbReference>
<dbReference type="Gene3D" id="1.10.287.180">
    <property type="entry name" value="Transcription elongation factor, GreA/GreB, N-terminal domain"/>
    <property type="match status" value="1"/>
</dbReference>
<evidence type="ECO:0000256" key="7">
    <source>
        <dbReference type="ARBA" id="ARBA00030776"/>
    </source>
</evidence>
<keyword evidence="12" id="KW-0251">Elongation factor</keyword>
<evidence type="ECO:0000256" key="4">
    <source>
        <dbReference type="ARBA" id="ARBA00023125"/>
    </source>
</evidence>
<dbReference type="AlphaFoldDB" id="A0A1F6EI88"/>
<dbReference type="GO" id="GO:0070063">
    <property type="term" value="F:RNA polymerase binding"/>
    <property type="evidence" value="ECO:0007669"/>
    <property type="project" value="InterPro"/>
</dbReference>
<gene>
    <name evidence="8" type="primary">greA</name>
    <name evidence="12" type="ORF">A3A38_02985</name>
</gene>
<dbReference type="Pfam" id="PF01272">
    <property type="entry name" value="GreA_GreB"/>
    <property type="match status" value="1"/>
</dbReference>
<evidence type="ECO:0000256" key="9">
    <source>
        <dbReference type="RuleBase" id="RU000556"/>
    </source>
</evidence>